<feature type="region of interest" description="Disordered" evidence="11">
    <location>
        <begin position="651"/>
        <end position="684"/>
    </location>
</feature>
<proteinExistence type="inferred from homology"/>
<dbReference type="GO" id="GO:0016020">
    <property type="term" value="C:membrane"/>
    <property type="evidence" value="ECO:0007669"/>
    <property type="project" value="TreeGrafter"/>
</dbReference>
<dbReference type="InterPro" id="IPR014812">
    <property type="entry name" value="Vps51"/>
</dbReference>
<dbReference type="GO" id="GO:0000938">
    <property type="term" value="C:GARP complex"/>
    <property type="evidence" value="ECO:0007669"/>
    <property type="project" value="TreeGrafter"/>
</dbReference>
<evidence type="ECO:0000313" key="14">
    <source>
        <dbReference type="Proteomes" id="UP001428341"/>
    </source>
</evidence>
<dbReference type="Gene3D" id="2.70.130.10">
    <property type="entry name" value="Mannose-6-phosphate receptor binding domain"/>
    <property type="match status" value="1"/>
</dbReference>
<evidence type="ECO:0000256" key="4">
    <source>
        <dbReference type="ARBA" id="ARBA00018727"/>
    </source>
</evidence>
<dbReference type="GO" id="GO:0032456">
    <property type="term" value="P:endocytic recycling"/>
    <property type="evidence" value="ECO:0007669"/>
    <property type="project" value="TreeGrafter"/>
</dbReference>
<evidence type="ECO:0000256" key="5">
    <source>
        <dbReference type="ARBA" id="ARBA00022729"/>
    </source>
</evidence>
<evidence type="ECO:0000256" key="7">
    <source>
        <dbReference type="ARBA" id="ARBA00022824"/>
    </source>
</evidence>
<evidence type="ECO:0000256" key="1">
    <source>
        <dbReference type="ARBA" id="ARBA00004240"/>
    </source>
</evidence>
<keyword evidence="5" id="KW-0732">Signal</keyword>
<comment type="caution">
    <text evidence="13">The sequence shown here is derived from an EMBL/GenBank/DDBJ whole genome shotgun (WGS) entry which is preliminary data.</text>
</comment>
<evidence type="ECO:0000313" key="13">
    <source>
        <dbReference type="EMBL" id="KAK9210257.1"/>
    </source>
</evidence>
<comment type="similarity">
    <text evidence="3">Belongs to the OS-9 family.</text>
</comment>
<gene>
    <name evidence="13" type="ORF">WN944_002627</name>
</gene>
<dbReference type="GO" id="GO:0048193">
    <property type="term" value="P:Golgi vesicle transport"/>
    <property type="evidence" value="ECO:0007669"/>
    <property type="project" value="TreeGrafter"/>
</dbReference>
<dbReference type="FunFam" id="2.70.130.10:FF:000021">
    <property type="entry name" value="Protein OS-9 homolog"/>
    <property type="match status" value="1"/>
</dbReference>
<feature type="coiled-coil region" evidence="10">
    <location>
        <begin position="102"/>
        <end position="129"/>
    </location>
</feature>
<feature type="domain" description="MRH" evidence="12">
    <location>
        <begin position="952"/>
        <end position="1077"/>
    </location>
</feature>
<keyword evidence="7" id="KW-0256">Endoplasmic reticulum</keyword>
<dbReference type="PANTHER" id="PTHR15954:SF4">
    <property type="entry name" value="VACUOLAR PROTEIN SORTING-ASSOCIATED PROTEIN 51 HOMOLOG"/>
    <property type="match status" value="1"/>
</dbReference>
<dbReference type="GO" id="GO:0005829">
    <property type="term" value="C:cytosol"/>
    <property type="evidence" value="ECO:0007669"/>
    <property type="project" value="GOC"/>
</dbReference>
<organism evidence="13 14">
    <name type="scientific">Citrus x changshan-huyou</name>
    <dbReference type="NCBI Taxonomy" id="2935761"/>
    <lineage>
        <taxon>Eukaryota</taxon>
        <taxon>Viridiplantae</taxon>
        <taxon>Streptophyta</taxon>
        <taxon>Embryophyta</taxon>
        <taxon>Tracheophyta</taxon>
        <taxon>Spermatophyta</taxon>
        <taxon>Magnoliopsida</taxon>
        <taxon>eudicotyledons</taxon>
        <taxon>Gunneridae</taxon>
        <taxon>Pentapetalae</taxon>
        <taxon>rosids</taxon>
        <taxon>malvids</taxon>
        <taxon>Sapindales</taxon>
        <taxon>Rutaceae</taxon>
        <taxon>Aurantioideae</taxon>
        <taxon>Citrus</taxon>
    </lineage>
</organism>
<dbReference type="Proteomes" id="UP001428341">
    <property type="component" value="Unassembled WGS sequence"/>
</dbReference>
<dbReference type="PANTHER" id="PTHR15954">
    <property type="entry name" value="VACUOLAR PROTEIN SORTING-ASSOCIATED PROTEIN 51 HOMOLOG"/>
    <property type="match status" value="1"/>
</dbReference>
<evidence type="ECO:0000256" key="6">
    <source>
        <dbReference type="ARBA" id="ARBA00022734"/>
    </source>
</evidence>
<evidence type="ECO:0000256" key="2">
    <source>
        <dbReference type="ARBA" id="ARBA00006080"/>
    </source>
</evidence>
<dbReference type="AlphaFoldDB" id="A0AAP0MLN1"/>
<reference evidence="13 14" key="1">
    <citation type="submission" date="2024-05" db="EMBL/GenBank/DDBJ databases">
        <title>Haplotype-resolved chromosome-level genome assembly of Huyou (Citrus changshanensis).</title>
        <authorList>
            <person name="Miao C."/>
            <person name="Chen W."/>
            <person name="Wu Y."/>
            <person name="Wang L."/>
            <person name="Zhao S."/>
            <person name="Grierson D."/>
            <person name="Xu C."/>
            <person name="Chen K."/>
        </authorList>
    </citation>
    <scope>NUCLEOTIDE SEQUENCE [LARGE SCALE GENOMIC DNA]</scope>
    <source>
        <strain evidence="13">01-14</strain>
        <tissue evidence="13">Leaf</tissue>
    </source>
</reference>
<evidence type="ECO:0000256" key="10">
    <source>
        <dbReference type="SAM" id="Coils"/>
    </source>
</evidence>
<sequence>MSGDEVPLDEKARRMRDLLSSFYGPDPSMSPNPPSKFAPFDAINSNSFNADHYLNLLIHKSSLEGLLQRHVGMAAEIKNLDTDLQMLVYENYNKFISATDAIKRMNSNIMGMESNMEQLLEKIKTVQSRSDGVNTSLFEKREHIEKLHLTRNLLRKVQVLRFDQLAGQISVIILHLAPFIYDLPARLGKCIKSEAYADAVRFYTGAMPIFKAYGDSSFQDCKRASEEAIAIIIKNLQGKLFSDSESIQARAEAAMLLKQLDFPVDSLKEKLFEKLEQSLGDLQLKDEDISRCLLMSNDPSKLENHPESVAATVHEASVQEFVEAVRAYRVIFPDSDKQLIKLAQELVTKNFETGEQYGKKRIRAADLLAVLRMIWKEVLQMDEVLHESVLSEFSLEAVQITVKHHVASRFSHLLHDISDALAKVYVGQKEGMEEFPLQVALGASKKAVLQGSMDILLDFRQLLDDDLELLVKLRESILKWVQEGFQDFFTELHGRFLLLSGRNNSSSQVHGVAEGTQGDRILASLVLVLAQLSVFIEQTAIQRITEANKPPFIFMLEIAASFAGGGIGLYENGPAFVPGEICRSFRSAGEKLLHHYINLRNQRISVLLRKRFTTPNWVKHKEPREVHMFVDLLLQELEAIEKEVKQVLPQGLLRRHQRNDSNGSTNSSRSNPLREGKLSRTNTQKARSQLLETHLAKLFKQKVEIFTKVECTQESVITTIVKFSLKSLQEFVRHQTFNRSGFQQIQLDIQYLRTPLKEAAENEAAIDFLIDEVSVAAAERCLDPIPLEQPILDKLIQAKLTKSLSQSANLIGQSAWRDCRPKYHRMAASKDTTKNMRLLFLLLVVSQTLCNYALADQVFQANIGNTFGRSSREPKYKIDFHSEDSPFHPDDDQESVIMPDKNGQNYICYLPKVEKTKSEKQVPQHNTSSMIVETQKRIKLKTPDELLEVLKDRCFIRQEGWWSYEFCYQNKLRQLHLEDDKVVQEFILGVYDAEATAAFNQNLSDISTLKDPRSKDASQRYHAHQYTNGTLCDLTNQPRETEVRFVCSEPRAMISSITELSTCKYALTIQCPMLCKHPIDCSLFQEERPVWHTIDCNVLPNDYKATKVEEDKVESKQILMVTGDKEYPSSYQTEE</sequence>
<evidence type="ECO:0000256" key="3">
    <source>
        <dbReference type="ARBA" id="ARBA00009918"/>
    </source>
</evidence>
<dbReference type="EMBL" id="JBCGBO010000004">
    <property type="protein sequence ID" value="KAK9210257.1"/>
    <property type="molecule type" value="Genomic_DNA"/>
</dbReference>
<dbReference type="GO" id="GO:0005783">
    <property type="term" value="C:endoplasmic reticulum"/>
    <property type="evidence" value="ECO:0007669"/>
    <property type="project" value="UniProtKB-SubCell"/>
</dbReference>
<evidence type="ECO:0000256" key="8">
    <source>
        <dbReference type="ARBA" id="ARBA00023157"/>
    </source>
</evidence>
<dbReference type="InterPro" id="IPR012913">
    <property type="entry name" value="OS9-like_dom"/>
</dbReference>
<dbReference type="Pfam" id="PF08700">
    <property type="entry name" value="VPS51_Exo84_N"/>
    <property type="match status" value="1"/>
</dbReference>
<dbReference type="PROSITE" id="PS51914">
    <property type="entry name" value="MRH"/>
    <property type="match status" value="1"/>
</dbReference>
<keyword evidence="8" id="KW-1015">Disulfide bond</keyword>
<dbReference type="InterPro" id="IPR044865">
    <property type="entry name" value="MRH_dom"/>
</dbReference>
<dbReference type="GO" id="GO:0042147">
    <property type="term" value="P:retrograde transport, endosome to Golgi"/>
    <property type="evidence" value="ECO:0007669"/>
    <property type="project" value="TreeGrafter"/>
</dbReference>
<protein>
    <recommendedName>
        <fullName evidence="4">Protein OS-9 homolog</fullName>
    </recommendedName>
</protein>
<dbReference type="GO" id="GO:0007030">
    <property type="term" value="P:Golgi organization"/>
    <property type="evidence" value="ECO:0007669"/>
    <property type="project" value="TreeGrafter"/>
</dbReference>
<keyword evidence="10" id="KW-0175">Coiled coil</keyword>
<dbReference type="Pfam" id="PF07915">
    <property type="entry name" value="PRKCSH"/>
    <property type="match status" value="1"/>
</dbReference>
<feature type="compositionally biased region" description="Polar residues" evidence="11">
    <location>
        <begin position="660"/>
        <end position="671"/>
    </location>
</feature>
<evidence type="ECO:0000256" key="9">
    <source>
        <dbReference type="ARBA" id="ARBA00023180"/>
    </source>
</evidence>
<evidence type="ECO:0000256" key="11">
    <source>
        <dbReference type="SAM" id="MobiDB-lite"/>
    </source>
</evidence>
<name>A0AAP0MLN1_9ROSI</name>
<dbReference type="GO" id="GO:1990745">
    <property type="term" value="C:EARP complex"/>
    <property type="evidence" value="ECO:0007669"/>
    <property type="project" value="TreeGrafter"/>
</dbReference>
<keyword evidence="9" id="KW-0325">Glycoprotein</keyword>
<accession>A0AAP0MLN1</accession>
<keyword evidence="14" id="KW-1185">Reference proteome</keyword>
<dbReference type="SUPFAM" id="SSF50911">
    <property type="entry name" value="Mannose 6-phosphate receptor domain"/>
    <property type="match status" value="1"/>
</dbReference>
<keyword evidence="6" id="KW-0430">Lectin</keyword>
<comment type="subcellular location">
    <subcellularLocation>
        <location evidence="1">Endoplasmic reticulum</location>
    </subcellularLocation>
</comment>
<evidence type="ECO:0000259" key="12">
    <source>
        <dbReference type="PROSITE" id="PS51914"/>
    </source>
</evidence>
<comment type="similarity">
    <text evidence="2">Belongs to the VPS51 family.</text>
</comment>
<dbReference type="InterPro" id="IPR009011">
    <property type="entry name" value="Man6P_isomerase_rcpt-bd_dom_sf"/>
</dbReference>
<dbReference type="GO" id="GO:0030246">
    <property type="term" value="F:carbohydrate binding"/>
    <property type="evidence" value="ECO:0007669"/>
    <property type="project" value="UniProtKB-KW"/>
</dbReference>
<dbReference type="GO" id="GO:0007041">
    <property type="term" value="P:lysosomal transport"/>
    <property type="evidence" value="ECO:0007669"/>
    <property type="project" value="TreeGrafter"/>
</dbReference>